<proteinExistence type="predicted"/>
<dbReference type="EMBL" id="JAGGLM010000008">
    <property type="protein sequence ID" value="MBP2032952.1"/>
    <property type="molecule type" value="Genomic_DNA"/>
</dbReference>
<gene>
    <name evidence="1" type="ORF">J2Z42_001631</name>
</gene>
<evidence type="ECO:0000313" key="2">
    <source>
        <dbReference type="Proteomes" id="UP001519307"/>
    </source>
</evidence>
<evidence type="ECO:0000313" key="1">
    <source>
        <dbReference type="EMBL" id="MBP2032952.1"/>
    </source>
</evidence>
<organism evidence="1 2">
    <name type="scientific">Clostridium algifaecis</name>
    <dbReference type="NCBI Taxonomy" id="1472040"/>
    <lineage>
        <taxon>Bacteria</taxon>
        <taxon>Bacillati</taxon>
        <taxon>Bacillota</taxon>
        <taxon>Clostridia</taxon>
        <taxon>Eubacteriales</taxon>
        <taxon>Clostridiaceae</taxon>
        <taxon>Clostridium</taxon>
    </lineage>
</organism>
<keyword evidence="2" id="KW-1185">Reference proteome</keyword>
<comment type="caution">
    <text evidence="1">The sequence shown here is derived from an EMBL/GenBank/DDBJ whole genome shotgun (WGS) entry which is preliminary data.</text>
</comment>
<protein>
    <submittedName>
        <fullName evidence="1">Uncharacterized protein</fullName>
    </submittedName>
</protein>
<dbReference type="Proteomes" id="UP001519307">
    <property type="component" value="Unassembled WGS sequence"/>
</dbReference>
<reference evidence="1 2" key="1">
    <citation type="submission" date="2021-03" db="EMBL/GenBank/DDBJ databases">
        <title>Genomic Encyclopedia of Type Strains, Phase IV (KMG-IV): sequencing the most valuable type-strain genomes for metagenomic binning, comparative biology and taxonomic classification.</title>
        <authorList>
            <person name="Goeker M."/>
        </authorList>
    </citation>
    <scope>NUCLEOTIDE SEQUENCE [LARGE SCALE GENOMIC DNA]</scope>
    <source>
        <strain evidence="1 2">DSM 28783</strain>
    </source>
</reference>
<accession>A0ABS4KSF4</accession>
<sequence length="36" mass="4085">MCSLSVNGFMDKDMIPSLTMCMDKIESDDLCCMMMN</sequence>
<name>A0ABS4KSF4_9CLOT</name>